<dbReference type="InterPro" id="IPR051264">
    <property type="entry name" value="FAD-oxidored/transferase_4"/>
</dbReference>
<dbReference type="InterPro" id="IPR004113">
    <property type="entry name" value="FAD-bd_oxidored_4_C"/>
</dbReference>
<dbReference type="FunFam" id="1.10.45.10:FF:000001">
    <property type="entry name" value="D-lactate dehydrogenase mitochondrial"/>
    <property type="match status" value="1"/>
</dbReference>
<evidence type="ECO:0000259" key="5">
    <source>
        <dbReference type="PROSITE" id="PS51387"/>
    </source>
</evidence>
<dbReference type="AlphaFoldDB" id="A0A1H7EHN5"/>
<dbReference type="InterPro" id="IPR006094">
    <property type="entry name" value="Oxid_FAD_bind_N"/>
</dbReference>
<sequence length="464" mass="49258">MESRNQADILATLIKELGTDIVTQGIDVAPRYFTGFGEAPGRRPLALARPRSVEEVSRIMRLCHRLGVSVVPQGGMTGLAGGAVPLGGEIVLSMERCSGIEEIDAAASTVTVKAGTVLQTVQEAVRTAGFELGYDLGARGSCQIGGNLATNAGGNRAVRFGVVRDQVLGLEAVLADGTIVSSLNKTLKNNTGYDWKHLLIGSEGTLGVITRAVLKLYPELPAATTCLCVVPDYQSVVALWRQVRAQLPDAGSFEVMWPNFYRYVSANTPGVQAPLPAEQSFYVLIECATAAHDAKASAARLEGCLGAWLEAGLVSDAVLAASLQQAQALWLIREGLAIDELPNLINYDVSLPIGLIGEFAERCEKALISRWPQVISLFFGHLGDSNVHIGVSIEELPAEGAHAVDVVVYEVVRAMGGSVSAEHGIGTHKKPFLGYSRSPAELALMRMLKNALDPKGILNPGKVL</sequence>
<organism evidence="6 7">
    <name type="scientific">Paraburkholderia diazotrophica</name>
    <dbReference type="NCBI Taxonomy" id="667676"/>
    <lineage>
        <taxon>Bacteria</taxon>
        <taxon>Pseudomonadati</taxon>
        <taxon>Pseudomonadota</taxon>
        <taxon>Betaproteobacteria</taxon>
        <taxon>Burkholderiales</taxon>
        <taxon>Burkholderiaceae</taxon>
        <taxon>Paraburkholderia</taxon>
    </lineage>
</organism>
<dbReference type="PANTHER" id="PTHR43716">
    <property type="entry name" value="D-2-HYDROXYGLUTARATE DEHYDROGENASE, MITOCHONDRIAL"/>
    <property type="match status" value="1"/>
</dbReference>
<evidence type="ECO:0000256" key="3">
    <source>
        <dbReference type="ARBA" id="ARBA00022630"/>
    </source>
</evidence>
<evidence type="ECO:0000256" key="4">
    <source>
        <dbReference type="ARBA" id="ARBA00022827"/>
    </source>
</evidence>
<dbReference type="SUPFAM" id="SSF55103">
    <property type="entry name" value="FAD-linked oxidases, C-terminal domain"/>
    <property type="match status" value="1"/>
</dbReference>
<comment type="cofactor">
    <cofactor evidence="1">
        <name>FAD</name>
        <dbReference type="ChEBI" id="CHEBI:57692"/>
    </cofactor>
</comment>
<dbReference type="Pfam" id="PF01565">
    <property type="entry name" value="FAD_binding_4"/>
    <property type="match status" value="1"/>
</dbReference>
<name>A0A1H7EHN5_9BURK</name>
<dbReference type="InterPro" id="IPR016164">
    <property type="entry name" value="FAD-linked_Oxase-like_C"/>
</dbReference>
<dbReference type="RefSeq" id="WP_245763568.1">
    <property type="nucleotide sequence ID" value="NZ_FNYE01000067.1"/>
</dbReference>
<dbReference type="Gene3D" id="1.10.45.10">
    <property type="entry name" value="Vanillyl-alcohol Oxidase, Chain A, domain 4"/>
    <property type="match status" value="1"/>
</dbReference>
<dbReference type="GO" id="GO:0071949">
    <property type="term" value="F:FAD binding"/>
    <property type="evidence" value="ECO:0007669"/>
    <property type="project" value="InterPro"/>
</dbReference>
<dbReference type="Proteomes" id="UP000198866">
    <property type="component" value="Unassembled WGS sequence"/>
</dbReference>
<dbReference type="InterPro" id="IPR016169">
    <property type="entry name" value="FAD-bd_PCMH_sub2"/>
</dbReference>
<dbReference type="InterPro" id="IPR036318">
    <property type="entry name" value="FAD-bd_PCMH-like_sf"/>
</dbReference>
<dbReference type="InterPro" id="IPR016171">
    <property type="entry name" value="Vanillyl_alc_oxidase_C-sub2"/>
</dbReference>
<dbReference type="Pfam" id="PF02913">
    <property type="entry name" value="FAD-oxidase_C"/>
    <property type="match status" value="1"/>
</dbReference>
<keyword evidence="3" id="KW-0285">Flavoprotein</keyword>
<proteinExistence type="inferred from homology"/>
<dbReference type="GO" id="GO:0022904">
    <property type="term" value="P:respiratory electron transport chain"/>
    <property type="evidence" value="ECO:0007669"/>
    <property type="project" value="TreeGrafter"/>
</dbReference>
<dbReference type="GO" id="GO:0003824">
    <property type="term" value="F:catalytic activity"/>
    <property type="evidence" value="ECO:0007669"/>
    <property type="project" value="InterPro"/>
</dbReference>
<keyword evidence="7" id="KW-1185">Reference proteome</keyword>
<dbReference type="InterPro" id="IPR016166">
    <property type="entry name" value="FAD-bd_PCMH"/>
</dbReference>
<accession>A0A1H7EHN5</accession>
<dbReference type="Gene3D" id="3.30.465.10">
    <property type="match status" value="1"/>
</dbReference>
<reference evidence="7" key="1">
    <citation type="submission" date="2016-10" db="EMBL/GenBank/DDBJ databases">
        <authorList>
            <person name="Varghese N."/>
            <person name="Submissions S."/>
        </authorList>
    </citation>
    <scope>NUCLEOTIDE SEQUENCE [LARGE SCALE GENOMIC DNA]</scope>
    <source>
        <strain evidence="7">LMG 26031</strain>
    </source>
</reference>
<dbReference type="SUPFAM" id="SSF56176">
    <property type="entry name" value="FAD-binding/transporter-associated domain-like"/>
    <property type="match status" value="1"/>
</dbReference>
<evidence type="ECO:0000313" key="6">
    <source>
        <dbReference type="EMBL" id="SEK13358.1"/>
    </source>
</evidence>
<comment type="similarity">
    <text evidence="2">Belongs to the FAD-binding oxidoreductase/transferase type 4 family.</text>
</comment>
<keyword evidence="4" id="KW-0274">FAD</keyword>
<gene>
    <name evidence="6" type="ORF">SAMN05192539_10673</name>
</gene>
<evidence type="ECO:0000256" key="2">
    <source>
        <dbReference type="ARBA" id="ARBA00008000"/>
    </source>
</evidence>
<protein>
    <submittedName>
        <fullName evidence="6">FAD/FMN-containing dehydrogenase</fullName>
    </submittedName>
</protein>
<dbReference type="Gene3D" id="3.30.70.2190">
    <property type="match status" value="1"/>
</dbReference>
<evidence type="ECO:0000256" key="1">
    <source>
        <dbReference type="ARBA" id="ARBA00001974"/>
    </source>
</evidence>
<dbReference type="Gene3D" id="3.30.70.2740">
    <property type="match status" value="1"/>
</dbReference>
<feature type="domain" description="FAD-binding PCMH-type" evidence="5">
    <location>
        <begin position="40"/>
        <end position="219"/>
    </location>
</feature>
<dbReference type="PROSITE" id="PS51387">
    <property type="entry name" value="FAD_PCMH"/>
    <property type="match status" value="1"/>
</dbReference>
<evidence type="ECO:0000313" key="7">
    <source>
        <dbReference type="Proteomes" id="UP000198866"/>
    </source>
</evidence>
<dbReference type="PANTHER" id="PTHR43716:SF2">
    <property type="entry name" value="BLL6224 PROTEIN"/>
    <property type="match status" value="1"/>
</dbReference>
<dbReference type="STRING" id="667676.SAMN05192539_10673"/>
<dbReference type="EMBL" id="FNYE01000067">
    <property type="protein sequence ID" value="SEK13358.1"/>
    <property type="molecule type" value="Genomic_DNA"/>
</dbReference>